<organism evidence="1 2">
    <name type="scientific">Byssothecium circinans</name>
    <dbReference type="NCBI Taxonomy" id="147558"/>
    <lineage>
        <taxon>Eukaryota</taxon>
        <taxon>Fungi</taxon>
        <taxon>Dikarya</taxon>
        <taxon>Ascomycota</taxon>
        <taxon>Pezizomycotina</taxon>
        <taxon>Dothideomycetes</taxon>
        <taxon>Pleosporomycetidae</taxon>
        <taxon>Pleosporales</taxon>
        <taxon>Massarineae</taxon>
        <taxon>Massarinaceae</taxon>
        <taxon>Byssothecium</taxon>
    </lineage>
</organism>
<accession>A0A6A5UFR8</accession>
<protein>
    <submittedName>
        <fullName evidence="1">Uncharacterized protein</fullName>
    </submittedName>
</protein>
<dbReference type="AlphaFoldDB" id="A0A6A5UFR8"/>
<proteinExistence type="predicted"/>
<name>A0A6A5UFR8_9PLEO</name>
<keyword evidence="2" id="KW-1185">Reference proteome</keyword>
<sequence length="127" mass="13051">MSCAYTTPIPLPPTSLTSCAVPLGGANSTLLDTCCNGEINPIRMYSGAGESSDCYQYCTTSDVASVQDCLSVNMAMYGAASVGFQCFNVVAAKGVENADGGRTGGMSGKLWMTMVGFWALSGVLSGM</sequence>
<dbReference type="OrthoDB" id="3682427at2759"/>
<evidence type="ECO:0000313" key="2">
    <source>
        <dbReference type="Proteomes" id="UP000800035"/>
    </source>
</evidence>
<evidence type="ECO:0000313" key="1">
    <source>
        <dbReference type="EMBL" id="KAF1962799.1"/>
    </source>
</evidence>
<dbReference type="Proteomes" id="UP000800035">
    <property type="component" value="Unassembled WGS sequence"/>
</dbReference>
<reference evidence="1" key="1">
    <citation type="journal article" date="2020" name="Stud. Mycol.">
        <title>101 Dothideomycetes genomes: a test case for predicting lifestyles and emergence of pathogens.</title>
        <authorList>
            <person name="Haridas S."/>
            <person name="Albert R."/>
            <person name="Binder M."/>
            <person name="Bloem J."/>
            <person name="Labutti K."/>
            <person name="Salamov A."/>
            <person name="Andreopoulos B."/>
            <person name="Baker S."/>
            <person name="Barry K."/>
            <person name="Bills G."/>
            <person name="Bluhm B."/>
            <person name="Cannon C."/>
            <person name="Castanera R."/>
            <person name="Culley D."/>
            <person name="Daum C."/>
            <person name="Ezra D."/>
            <person name="Gonzalez J."/>
            <person name="Henrissat B."/>
            <person name="Kuo A."/>
            <person name="Liang C."/>
            <person name="Lipzen A."/>
            <person name="Lutzoni F."/>
            <person name="Magnuson J."/>
            <person name="Mondo S."/>
            <person name="Nolan M."/>
            <person name="Ohm R."/>
            <person name="Pangilinan J."/>
            <person name="Park H.-J."/>
            <person name="Ramirez L."/>
            <person name="Alfaro M."/>
            <person name="Sun H."/>
            <person name="Tritt A."/>
            <person name="Yoshinaga Y."/>
            <person name="Zwiers L.-H."/>
            <person name="Turgeon B."/>
            <person name="Goodwin S."/>
            <person name="Spatafora J."/>
            <person name="Crous P."/>
            <person name="Grigoriev I."/>
        </authorList>
    </citation>
    <scope>NUCLEOTIDE SEQUENCE</scope>
    <source>
        <strain evidence="1">CBS 675.92</strain>
    </source>
</reference>
<dbReference type="EMBL" id="ML976978">
    <property type="protein sequence ID" value="KAF1962799.1"/>
    <property type="molecule type" value="Genomic_DNA"/>
</dbReference>
<gene>
    <name evidence="1" type="ORF">CC80DRAFT_541950</name>
</gene>